<evidence type="ECO:0000256" key="1">
    <source>
        <dbReference type="ARBA" id="ARBA00004141"/>
    </source>
</evidence>
<sequence>MVKMVDEEAPAASYTSCQMGALIFVTGLSLFNFSYTASNIGGVLLYIDRAHTDCSKDAICLDSSLMKGILVSSCLVGAFSGALFAGTLAVRYGPRTILLANNFFFIVGSISSALAPGILCLILARCVVGIGVGIASALVHVYIGEVVPADRRGEHGATLVMMGTGGILVANLTCWLLSHHWRWVLALGCVPAMIQLVWGSMIMPESSSWSAPRANCGRLRALEMVCHQNSDERDLENPEDSEKSDDTCLLESGAGWSNLWQSILTGQAIPPLIIGCGLHVLAQASGINVIIYYGPKMFTLAGLPNSTAVFVSAGISFAQMCSTLLLSRMVDRVGRKPMSYIGLSFMLLSLCGIACSYWLPPSHLAGWLALVSCFCFRVAFSVSLGPLPYIITAEIFPESIRTPGVSFCLAVKWVANFAIALSWLPLSEVFTLAGTFVLYFAMCVLSIFFLAFYVPETSGKTLGQASQAVWKKLQDTSDMSP</sequence>
<feature type="transmembrane region" description="Helical" evidence="16">
    <location>
        <begin position="184"/>
        <end position="203"/>
    </location>
</feature>
<evidence type="ECO:0000256" key="6">
    <source>
        <dbReference type="ARBA" id="ARBA00022989"/>
    </source>
</evidence>
<dbReference type="PROSITE" id="PS50850">
    <property type="entry name" value="MFS"/>
    <property type="match status" value="1"/>
</dbReference>
<feature type="transmembrane region" description="Helical" evidence="16">
    <location>
        <begin position="155"/>
        <end position="177"/>
    </location>
</feature>
<evidence type="ECO:0000256" key="3">
    <source>
        <dbReference type="ARBA" id="ARBA00011738"/>
    </source>
</evidence>
<evidence type="ECO:0000259" key="17">
    <source>
        <dbReference type="PROSITE" id="PS50850"/>
    </source>
</evidence>
<evidence type="ECO:0000256" key="2">
    <source>
        <dbReference type="ARBA" id="ARBA00010992"/>
    </source>
</evidence>
<dbReference type="InterPro" id="IPR003663">
    <property type="entry name" value="Sugar/inositol_transpt"/>
</dbReference>
<name>A0ABP0IVQ3_9DINO</name>
<dbReference type="Gene3D" id="1.20.1250.20">
    <property type="entry name" value="MFS general substrate transporter like domains"/>
    <property type="match status" value="1"/>
</dbReference>
<organism evidence="18 19">
    <name type="scientific">Durusdinium trenchii</name>
    <dbReference type="NCBI Taxonomy" id="1381693"/>
    <lineage>
        <taxon>Eukaryota</taxon>
        <taxon>Sar</taxon>
        <taxon>Alveolata</taxon>
        <taxon>Dinophyceae</taxon>
        <taxon>Suessiales</taxon>
        <taxon>Symbiodiniaceae</taxon>
        <taxon>Durusdinium</taxon>
    </lineage>
</organism>
<feature type="transmembrane region" description="Helical" evidence="16">
    <location>
        <begin position="96"/>
        <end position="115"/>
    </location>
</feature>
<feature type="domain" description="Major facilitator superfamily (MFS) profile" evidence="17">
    <location>
        <begin position="22"/>
        <end position="458"/>
    </location>
</feature>
<comment type="catalytic activity">
    <reaction evidence="10">
        <text>D-xylose(out) = D-xylose(in)</text>
        <dbReference type="Rhea" id="RHEA:78427"/>
        <dbReference type="ChEBI" id="CHEBI:53455"/>
    </reaction>
    <physiologicalReaction direction="left-to-right" evidence="10">
        <dbReference type="Rhea" id="RHEA:78428"/>
    </physiologicalReaction>
</comment>
<dbReference type="PANTHER" id="PTHR48020">
    <property type="entry name" value="PROTON MYO-INOSITOL COTRANSPORTER"/>
    <property type="match status" value="1"/>
</dbReference>
<feature type="transmembrane region" description="Helical" evidence="16">
    <location>
        <begin position="68"/>
        <end position="90"/>
    </location>
</feature>
<feature type="transmembrane region" description="Helical" evidence="16">
    <location>
        <begin position="20"/>
        <end position="47"/>
    </location>
</feature>
<comment type="catalytic activity">
    <reaction evidence="13">
        <text>D-fructose(out) = D-fructose(in)</text>
        <dbReference type="Rhea" id="RHEA:60372"/>
        <dbReference type="ChEBI" id="CHEBI:37721"/>
    </reaction>
    <physiologicalReaction direction="left-to-right" evidence="13">
        <dbReference type="Rhea" id="RHEA:60373"/>
    </physiologicalReaction>
</comment>
<keyword evidence="7 16" id="KW-0472">Membrane</keyword>
<keyword evidence="4 15" id="KW-0813">Transport</keyword>
<feature type="transmembrane region" description="Helical" evidence="16">
    <location>
        <begin position="430"/>
        <end position="454"/>
    </location>
</feature>
<dbReference type="InterPro" id="IPR005828">
    <property type="entry name" value="MFS_sugar_transport-like"/>
</dbReference>
<dbReference type="InterPro" id="IPR036259">
    <property type="entry name" value="MFS_trans_sf"/>
</dbReference>
<evidence type="ECO:0000256" key="16">
    <source>
        <dbReference type="SAM" id="Phobius"/>
    </source>
</evidence>
<proteinExistence type="inferred from homology"/>
<accession>A0ABP0IVQ3</accession>
<evidence type="ECO:0000256" key="5">
    <source>
        <dbReference type="ARBA" id="ARBA00022692"/>
    </source>
</evidence>
<feature type="transmembrane region" description="Helical" evidence="16">
    <location>
        <begin position="122"/>
        <end position="143"/>
    </location>
</feature>
<comment type="caution">
    <text evidence="18">The sequence shown here is derived from an EMBL/GenBank/DDBJ whole genome shotgun (WGS) entry which is preliminary data.</text>
</comment>
<comment type="similarity">
    <text evidence="2 15">Belongs to the major facilitator superfamily. Sugar transporter (TC 2.A.1.1) family.</text>
</comment>
<dbReference type="Proteomes" id="UP001642464">
    <property type="component" value="Unassembled WGS sequence"/>
</dbReference>
<comment type="catalytic activity">
    <reaction evidence="11">
        <text>D-mannose(out) = D-mannose(in)</text>
        <dbReference type="Rhea" id="RHEA:78391"/>
        <dbReference type="ChEBI" id="CHEBI:4208"/>
    </reaction>
    <physiologicalReaction direction="left-to-right" evidence="11">
        <dbReference type="Rhea" id="RHEA:78392"/>
    </physiologicalReaction>
</comment>
<evidence type="ECO:0000313" key="19">
    <source>
        <dbReference type="Proteomes" id="UP001642464"/>
    </source>
</evidence>
<dbReference type="SUPFAM" id="SSF103473">
    <property type="entry name" value="MFS general substrate transporter"/>
    <property type="match status" value="1"/>
</dbReference>
<evidence type="ECO:0000256" key="7">
    <source>
        <dbReference type="ARBA" id="ARBA00023136"/>
    </source>
</evidence>
<feature type="transmembrane region" description="Helical" evidence="16">
    <location>
        <begin position="338"/>
        <end position="359"/>
    </location>
</feature>
<dbReference type="PANTHER" id="PTHR48020:SF12">
    <property type="entry name" value="PROTON MYO-INOSITOL COTRANSPORTER"/>
    <property type="match status" value="1"/>
</dbReference>
<feature type="transmembrane region" description="Helical" evidence="16">
    <location>
        <begin position="403"/>
        <end position="424"/>
    </location>
</feature>
<comment type="subcellular location">
    <subcellularLocation>
        <location evidence="1">Membrane</location>
        <topology evidence="1">Multi-pass membrane protein</topology>
    </subcellularLocation>
</comment>
<reference evidence="18 19" key="1">
    <citation type="submission" date="2024-02" db="EMBL/GenBank/DDBJ databases">
        <authorList>
            <person name="Chen Y."/>
            <person name="Shah S."/>
            <person name="Dougan E. K."/>
            <person name="Thang M."/>
            <person name="Chan C."/>
        </authorList>
    </citation>
    <scope>NUCLEOTIDE SEQUENCE [LARGE SCALE GENOMIC DNA]</scope>
</reference>
<comment type="catalytic activity">
    <reaction evidence="9">
        <text>D-glucose(out) = D-glucose(in)</text>
        <dbReference type="Rhea" id="RHEA:60376"/>
        <dbReference type="ChEBI" id="CHEBI:4167"/>
    </reaction>
    <physiologicalReaction direction="left-to-right" evidence="9">
        <dbReference type="Rhea" id="RHEA:60377"/>
    </physiologicalReaction>
</comment>
<evidence type="ECO:0000256" key="8">
    <source>
        <dbReference type="ARBA" id="ARBA00044637"/>
    </source>
</evidence>
<evidence type="ECO:0000256" key="11">
    <source>
        <dbReference type="ARBA" id="ARBA00044662"/>
    </source>
</evidence>
<evidence type="ECO:0000256" key="9">
    <source>
        <dbReference type="ARBA" id="ARBA00044648"/>
    </source>
</evidence>
<feature type="transmembrane region" description="Helical" evidence="16">
    <location>
        <begin position="365"/>
        <end position="391"/>
    </location>
</feature>
<comment type="subunit">
    <text evidence="3">Homodimer.</text>
</comment>
<dbReference type="Pfam" id="PF00083">
    <property type="entry name" value="Sugar_tr"/>
    <property type="match status" value="1"/>
</dbReference>
<evidence type="ECO:0000256" key="10">
    <source>
        <dbReference type="ARBA" id="ARBA00044656"/>
    </source>
</evidence>
<comment type="catalytic activity">
    <reaction evidence="8">
        <text>D-galactose(in) = D-galactose(out)</text>
        <dbReference type="Rhea" id="RHEA:34915"/>
        <dbReference type="ChEBI" id="CHEBI:4139"/>
    </reaction>
    <physiologicalReaction direction="right-to-left" evidence="8">
        <dbReference type="Rhea" id="RHEA:34917"/>
    </physiologicalReaction>
</comment>
<feature type="transmembrane region" description="Helical" evidence="16">
    <location>
        <begin position="307"/>
        <end position="326"/>
    </location>
</feature>
<dbReference type="PROSITE" id="PS00216">
    <property type="entry name" value="SUGAR_TRANSPORT_1"/>
    <property type="match status" value="1"/>
</dbReference>
<dbReference type="EMBL" id="CAXAMM010005136">
    <property type="protein sequence ID" value="CAK9006162.1"/>
    <property type="molecule type" value="Genomic_DNA"/>
</dbReference>
<evidence type="ECO:0000256" key="12">
    <source>
        <dbReference type="ARBA" id="ARBA00044668"/>
    </source>
</evidence>
<dbReference type="InterPro" id="IPR050814">
    <property type="entry name" value="Myo-inositol_Transporter"/>
</dbReference>
<keyword evidence="6 16" id="KW-1133">Transmembrane helix</keyword>
<dbReference type="InterPro" id="IPR005829">
    <property type="entry name" value="Sugar_transporter_CS"/>
</dbReference>
<evidence type="ECO:0000256" key="4">
    <source>
        <dbReference type="ARBA" id="ARBA00022448"/>
    </source>
</evidence>
<evidence type="ECO:0000256" key="13">
    <source>
        <dbReference type="ARBA" id="ARBA00044710"/>
    </source>
</evidence>
<keyword evidence="19" id="KW-1185">Reference proteome</keyword>
<evidence type="ECO:0000313" key="18">
    <source>
        <dbReference type="EMBL" id="CAK9006162.1"/>
    </source>
</evidence>
<dbReference type="NCBIfam" id="TIGR00879">
    <property type="entry name" value="SP"/>
    <property type="match status" value="1"/>
</dbReference>
<protein>
    <recommendedName>
        <fullName evidence="14">Hexose transporter 1</fullName>
    </recommendedName>
</protein>
<dbReference type="InterPro" id="IPR020846">
    <property type="entry name" value="MFS_dom"/>
</dbReference>
<dbReference type="PRINTS" id="PR00171">
    <property type="entry name" value="SUGRTRNSPORT"/>
</dbReference>
<comment type="catalytic activity">
    <reaction evidence="12">
        <text>D-glucosamine(out) = D-glucosamine(in)</text>
        <dbReference type="Rhea" id="RHEA:78423"/>
        <dbReference type="ChEBI" id="CHEBI:58723"/>
    </reaction>
    <physiologicalReaction direction="left-to-right" evidence="12">
        <dbReference type="Rhea" id="RHEA:78424"/>
    </physiologicalReaction>
</comment>
<evidence type="ECO:0000256" key="14">
    <source>
        <dbReference type="ARBA" id="ARBA00044780"/>
    </source>
</evidence>
<keyword evidence="5 16" id="KW-0812">Transmembrane</keyword>
<evidence type="ECO:0000256" key="15">
    <source>
        <dbReference type="RuleBase" id="RU003346"/>
    </source>
</evidence>
<gene>
    <name evidence="18" type="ORF">SCF082_LOCUS8906</name>
</gene>
<dbReference type="PROSITE" id="PS00217">
    <property type="entry name" value="SUGAR_TRANSPORT_2"/>
    <property type="match status" value="1"/>
</dbReference>